<feature type="region of interest" description="Disordered" evidence="1">
    <location>
        <begin position="33"/>
        <end position="73"/>
    </location>
</feature>
<proteinExistence type="predicted"/>
<organism evidence="2 3">
    <name type="scientific">Corynebacterium zhongnanshanii</name>
    <dbReference type="NCBI Taxonomy" id="2768834"/>
    <lineage>
        <taxon>Bacteria</taxon>
        <taxon>Bacillati</taxon>
        <taxon>Actinomycetota</taxon>
        <taxon>Actinomycetes</taxon>
        <taxon>Mycobacteriales</taxon>
        <taxon>Corynebacteriaceae</taxon>
        <taxon>Corynebacterium</taxon>
    </lineage>
</organism>
<evidence type="ECO:0000313" key="3">
    <source>
        <dbReference type="Proteomes" id="UP000436181"/>
    </source>
</evidence>
<feature type="compositionally biased region" description="Low complexity" evidence="1">
    <location>
        <begin position="33"/>
        <end position="46"/>
    </location>
</feature>
<dbReference type="RefSeq" id="WP_151844174.1">
    <property type="nucleotide sequence ID" value="NZ_WBZJ01000001.1"/>
</dbReference>
<accession>A0ABQ6VGH2</accession>
<dbReference type="EMBL" id="WBZJ01000001">
    <property type="protein sequence ID" value="KAB3523514.1"/>
    <property type="molecule type" value="Genomic_DNA"/>
</dbReference>
<keyword evidence="3" id="KW-1185">Reference proteome</keyword>
<protein>
    <submittedName>
        <fullName evidence="2">Uncharacterized protein</fullName>
    </submittedName>
</protein>
<comment type="caution">
    <text evidence="2">The sequence shown here is derived from an EMBL/GenBank/DDBJ whole genome shotgun (WGS) entry which is preliminary data.</text>
</comment>
<evidence type="ECO:0000313" key="2">
    <source>
        <dbReference type="EMBL" id="KAB3523514.1"/>
    </source>
</evidence>
<gene>
    <name evidence="2" type="ORF">F8377_05230</name>
</gene>
<dbReference type="Proteomes" id="UP000436181">
    <property type="component" value="Unassembled WGS sequence"/>
</dbReference>
<reference evidence="2 3" key="1">
    <citation type="submission" date="2019-10" db="EMBL/GenBank/DDBJ databases">
        <title>Corynebacterium sp novel species isolated from the respiratory tract of Marmot.</title>
        <authorList>
            <person name="Zhang G."/>
        </authorList>
    </citation>
    <scope>NUCLEOTIDE SEQUENCE [LARGE SCALE GENOMIC DNA]</scope>
    <source>
        <strain evidence="2 3">336</strain>
    </source>
</reference>
<sequence>MTTTLWGKHVVTGVAIIISMALLVTGCSADTSSNSHSVGHSVSPVSQRDGDARSNAARESTPQKDTEGDIWFDAEPTDPLDKLVYRSQRFIGKPLTLRTLEGEDLTEVFKGKPDLCDPQFVKRLGEIGIKPTPHLWEKTPLLLTCSLWEYPEDVATYIISRNYQAGDISEAAYQKLGEGLYNLNPVFEQLCCVTTGYVAPDMFEYFAIGDMGISRREDQCQKALKIRQIFKNIQGGTLHMYTEGEPE</sequence>
<name>A0ABQ6VGH2_9CORY</name>
<evidence type="ECO:0000256" key="1">
    <source>
        <dbReference type="SAM" id="MobiDB-lite"/>
    </source>
</evidence>